<comment type="caution">
    <text evidence="1">The sequence shown here is derived from an EMBL/GenBank/DDBJ whole genome shotgun (WGS) entry which is preliminary data.</text>
</comment>
<proteinExistence type="predicted"/>
<reference evidence="1" key="1">
    <citation type="submission" date="2019-09" db="EMBL/GenBank/DDBJ databases">
        <title>Draft genome information of white flower Hibiscus syriacus.</title>
        <authorList>
            <person name="Kim Y.-M."/>
        </authorList>
    </citation>
    <scope>NUCLEOTIDE SEQUENCE [LARGE SCALE GENOMIC DNA]</scope>
    <source>
        <strain evidence="1">YM2019G1</strain>
    </source>
</reference>
<name>A0A6A2YXN7_HIBSY</name>
<sequence>MNGNKRCTRVFGLEAGFGMSLGVFWGRLGSFLDISGPWSALVRVDAGWMILDSVSRSWFPTPFVFWQPLPLNQVFVPRFVPYLVNESFNVDDFDFPFIGGHGAYSFLDLEWSFVSSYQPFMSILIAQDVCEFGKDKVTFLEVYIPMIFVCPLLGTYNRVGCERLMSVYNLELALVGGFALLQVVGKLCHVQKLWPVALGSTYVVPKINFYESIDSFGLPVGLWVDCS</sequence>
<accession>A0A6A2YXN7</accession>
<keyword evidence="2" id="KW-1185">Reference proteome</keyword>
<dbReference type="AlphaFoldDB" id="A0A6A2YXN7"/>
<dbReference type="Proteomes" id="UP000436088">
    <property type="component" value="Unassembled WGS sequence"/>
</dbReference>
<gene>
    <name evidence="1" type="ORF">F3Y22_tig00111191pilonHSYRG00139</name>
</gene>
<organism evidence="1 2">
    <name type="scientific">Hibiscus syriacus</name>
    <name type="common">Rose of Sharon</name>
    <dbReference type="NCBI Taxonomy" id="106335"/>
    <lineage>
        <taxon>Eukaryota</taxon>
        <taxon>Viridiplantae</taxon>
        <taxon>Streptophyta</taxon>
        <taxon>Embryophyta</taxon>
        <taxon>Tracheophyta</taxon>
        <taxon>Spermatophyta</taxon>
        <taxon>Magnoliopsida</taxon>
        <taxon>eudicotyledons</taxon>
        <taxon>Gunneridae</taxon>
        <taxon>Pentapetalae</taxon>
        <taxon>rosids</taxon>
        <taxon>malvids</taxon>
        <taxon>Malvales</taxon>
        <taxon>Malvaceae</taxon>
        <taxon>Malvoideae</taxon>
        <taxon>Hibiscus</taxon>
    </lineage>
</organism>
<dbReference type="EMBL" id="VEPZ02001259">
    <property type="protein sequence ID" value="KAE8683712.1"/>
    <property type="molecule type" value="Genomic_DNA"/>
</dbReference>
<evidence type="ECO:0000313" key="1">
    <source>
        <dbReference type="EMBL" id="KAE8683712.1"/>
    </source>
</evidence>
<protein>
    <submittedName>
        <fullName evidence="1">Uncharacterized protein</fullName>
    </submittedName>
</protein>
<evidence type="ECO:0000313" key="2">
    <source>
        <dbReference type="Proteomes" id="UP000436088"/>
    </source>
</evidence>